<dbReference type="InterPro" id="IPR001647">
    <property type="entry name" value="HTH_TetR"/>
</dbReference>
<feature type="domain" description="HTH tetR-type" evidence="4">
    <location>
        <begin position="12"/>
        <end position="56"/>
    </location>
</feature>
<accession>M9RLJ4</accession>
<dbReference type="Pfam" id="PF00440">
    <property type="entry name" value="TetR_N"/>
    <property type="match status" value="1"/>
</dbReference>
<protein>
    <submittedName>
        <fullName evidence="5">TetR family transcriptional regulator</fullName>
    </submittedName>
</protein>
<dbReference type="RefSeq" id="WP_015496065.1">
    <property type="nucleotide sequence ID" value="NC_020908.1"/>
</dbReference>
<dbReference type="STRING" id="391616.OA238_c30280"/>
<evidence type="ECO:0000256" key="1">
    <source>
        <dbReference type="ARBA" id="ARBA00023015"/>
    </source>
</evidence>
<keyword evidence="1" id="KW-0805">Transcription regulation</keyword>
<organism evidence="5 6">
    <name type="scientific">Octadecabacter arcticus 238</name>
    <dbReference type="NCBI Taxonomy" id="391616"/>
    <lineage>
        <taxon>Bacteria</taxon>
        <taxon>Pseudomonadati</taxon>
        <taxon>Pseudomonadota</taxon>
        <taxon>Alphaproteobacteria</taxon>
        <taxon>Rhodobacterales</taxon>
        <taxon>Roseobacteraceae</taxon>
        <taxon>Octadecabacter</taxon>
    </lineage>
</organism>
<dbReference type="PANTHER" id="PTHR47506">
    <property type="entry name" value="TRANSCRIPTIONAL REGULATORY PROTEIN"/>
    <property type="match status" value="1"/>
</dbReference>
<evidence type="ECO:0000313" key="6">
    <source>
        <dbReference type="Proteomes" id="UP000004688"/>
    </source>
</evidence>
<dbReference type="HOGENOM" id="CLU_069356_28_0_5"/>
<dbReference type="OrthoDB" id="9779746at2"/>
<evidence type="ECO:0000313" key="5">
    <source>
        <dbReference type="EMBL" id="AGI73037.1"/>
    </source>
</evidence>
<dbReference type="InterPro" id="IPR036271">
    <property type="entry name" value="Tet_transcr_reg_TetR-rel_C_sf"/>
</dbReference>
<proteinExistence type="predicted"/>
<keyword evidence="2" id="KW-0238">DNA-binding</keyword>
<dbReference type="SUPFAM" id="SSF46689">
    <property type="entry name" value="Homeodomain-like"/>
    <property type="match status" value="1"/>
</dbReference>
<reference evidence="5 6" key="1">
    <citation type="journal article" date="2013" name="PLoS ONE">
        <title>Poles Apart: Arctic and Antarctic Octadecabacter strains Share High Genome Plasticity and a New Type of Xanthorhodopsin.</title>
        <authorList>
            <person name="Vollmers J."/>
            <person name="Voget S."/>
            <person name="Dietrich S."/>
            <person name="Gollnow K."/>
            <person name="Smits M."/>
            <person name="Meyer K."/>
            <person name="Brinkhoff T."/>
            <person name="Simon M."/>
            <person name="Daniel R."/>
        </authorList>
    </citation>
    <scope>NUCLEOTIDE SEQUENCE [LARGE SCALE GENOMIC DNA]</scope>
    <source>
        <strain evidence="5 6">238</strain>
    </source>
</reference>
<dbReference type="EMBL" id="CP003742">
    <property type="protein sequence ID" value="AGI73037.1"/>
    <property type="molecule type" value="Genomic_DNA"/>
</dbReference>
<dbReference type="KEGG" id="oar:OA238_c30280"/>
<evidence type="ECO:0000256" key="2">
    <source>
        <dbReference type="ARBA" id="ARBA00023125"/>
    </source>
</evidence>
<evidence type="ECO:0000256" key="3">
    <source>
        <dbReference type="ARBA" id="ARBA00023163"/>
    </source>
</evidence>
<dbReference type="AlphaFoldDB" id="M9RLJ4"/>
<dbReference type="PANTHER" id="PTHR47506:SF10">
    <property type="entry name" value="TRANSCRIPTIONAL REGULATORY PROTEIN"/>
    <property type="match status" value="1"/>
</dbReference>
<dbReference type="Proteomes" id="UP000004688">
    <property type="component" value="Chromosome"/>
</dbReference>
<gene>
    <name evidence="5" type="ORF">OA238_c30280</name>
</gene>
<dbReference type="GO" id="GO:0003677">
    <property type="term" value="F:DNA binding"/>
    <property type="evidence" value="ECO:0007669"/>
    <property type="project" value="UniProtKB-KW"/>
</dbReference>
<keyword evidence="6" id="KW-1185">Reference proteome</keyword>
<sequence length="190" mass="20884">MPRKPSYDREDLIRRARDMFWKQGWAGTSLKNLETTLYLKPGSFYAAFGSKDALYQLALDLYAADGAATLAALEHAHGPLGALQAFPRHVIENKAAPARACMLAKTFLELSPHGHPLADHANGHLTRMEHRFADLFGKAQAQNQIGIGHDACGLARRYQSDLLGMRISAERPDYDAAATALEIAQSLSRL</sequence>
<dbReference type="Gene3D" id="1.10.10.60">
    <property type="entry name" value="Homeodomain-like"/>
    <property type="match status" value="1"/>
</dbReference>
<evidence type="ECO:0000259" key="4">
    <source>
        <dbReference type="Pfam" id="PF00440"/>
    </source>
</evidence>
<dbReference type="SUPFAM" id="SSF48498">
    <property type="entry name" value="Tetracyclin repressor-like, C-terminal domain"/>
    <property type="match status" value="1"/>
</dbReference>
<name>M9RLJ4_9RHOB</name>
<dbReference type="Gene3D" id="1.10.357.10">
    <property type="entry name" value="Tetracycline Repressor, domain 2"/>
    <property type="match status" value="1"/>
</dbReference>
<dbReference type="InterPro" id="IPR009057">
    <property type="entry name" value="Homeodomain-like_sf"/>
</dbReference>
<keyword evidence="3" id="KW-0804">Transcription</keyword>
<dbReference type="eggNOG" id="COG1309">
    <property type="taxonomic scope" value="Bacteria"/>
</dbReference>